<reference evidence="3 4" key="1">
    <citation type="submission" date="2018-11" db="EMBL/GenBank/DDBJ databases">
        <authorList>
            <person name="Criscuolo A."/>
        </authorList>
    </citation>
    <scope>NUCLEOTIDE SEQUENCE [LARGE SCALE GENOMIC DNA]</scope>
    <source>
        <strain evidence="3">ACIP111625</strain>
    </source>
</reference>
<protein>
    <recommendedName>
        <fullName evidence="2">PepSY domain-containing protein</fullName>
    </recommendedName>
</protein>
<evidence type="ECO:0000313" key="4">
    <source>
        <dbReference type="Proteomes" id="UP000277498"/>
    </source>
</evidence>
<accession>A0A3P5X3U3</accession>
<evidence type="ECO:0000313" key="3">
    <source>
        <dbReference type="EMBL" id="VDC29189.1"/>
    </source>
</evidence>
<dbReference type="Proteomes" id="UP000277498">
    <property type="component" value="Unassembled WGS sequence"/>
</dbReference>
<dbReference type="OrthoDB" id="7874200at2"/>
<keyword evidence="4" id="KW-1185">Reference proteome</keyword>
<dbReference type="Pfam" id="PF13670">
    <property type="entry name" value="PepSY_2"/>
    <property type="match status" value="1"/>
</dbReference>
<feature type="chain" id="PRO_5018150897" description="PepSY domain-containing protein" evidence="1">
    <location>
        <begin position="21"/>
        <end position="82"/>
    </location>
</feature>
<evidence type="ECO:0000259" key="2">
    <source>
        <dbReference type="Pfam" id="PF13670"/>
    </source>
</evidence>
<feature type="domain" description="PepSY" evidence="2">
    <location>
        <begin position="6"/>
        <end position="78"/>
    </location>
</feature>
<keyword evidence="1" id="KW-0732">Signal</keyword>
<name>A0A3P5X3U3_9RHOB</name>
<evidence type="ECO:0000256" key="1">
    <source>
        <dbReference type="SAM" id="SignalP"/>
    </source>
</evidence>
<gene>
    <name evidence="3" type="ORF">XINFAN_02251</name>
</gene>
<organism evidence="3 4">
    <name type="scientific">Pseudogemmobacter humi</name>
    <dbReference type="NCBI Taxonomy" id="2483812"/>
    <lineage>
        <taxon>Bacteria</taxon>
        <taxon>Pseudomonadati</taxon>
        <taxon>Pseudomonadota</taxon>
        <taxon>Alphaproteobacteria</taxon>
        <taxon>Rhodobacterales</taxon>
        <taxon>Paracoccaceae</taxon>
        <taxon>Pseudogemmobacter</taxon>
    </lineage>
</organism>
<dbReference type="EMBL" id="UXAW01000071">
    <property type="protein sequence ID" value="VDC29189.1"/>
    <property type="molecule type" value="Genomic_DNA"/>
</dbReference>
<dbReference type="AlphaFoldDB" id="A0A3P5X3U3"/>
<dbReference type="RefSeq" id="WP_124087001.1">
    <property type="nucleotide sequence ID" value="NZ_UXAW01000071.1"/>
</dbReference>
<feature type="signal peptide" evidence="1">
    <location>
        <begin position="1"/>
        <end position="20"/>
    </location>
</feature>
<dbReference type="InterPro" id="IPR025711">
    <property type="entry name" value="PepSY"/>
</dbReference>
<sequence>MIRIPAATLALICLAAPALAQQKPVRALSATVLDFESRGYVVRSAEDDGRTHEVEAISPQGARVEAIIEAATGEVLSERADD</sequence>
<proteinExistence type="predicted"/>